<evidence type="ECO:0000256" key="4">
    <source>
        <dbReference type="ARBA" id="ARBA00022692"/>
    </source>
</evidence>
<keyword evidence="8" id="KW-1133">Transmembrane helix</keyword>
<dbReference type="GO" id="GO:0046718">
    <property type="term" value="P:symbiont entry into host cell"/>
    <property type="evidence" value="ECO:0007669"/>
    <property type="project" value="UniProtKB-KW"/>
</dbReference>
<keyword evidence="6" id="KW-0261">Viral envelope protein</keyword>
<evidence type="ECO:0000313" key="12">
    <source>
        <dbReference type="EMBL" id="ACV82554.1"/>
    </source>
</evidence>
<keyword evidence="9" id="KW-0472">Membrane</keyword>
<keyword evidence="10" id="KW-1015">Disulfide bond</keyword>
<evidence type="ECO:0000256" key="7">
    <source>
        <dbReference type="ARBA" id="ARBA00022968"/>
    </source>
</evidence>
<evidence type="ECO:0000256" key="2">
    <source>
        <dbReference type="ARBA" id="ARBA00022506"/>
    </source>
</evidence>
<proteinExistence type="predicted"/>
<dbReference type="Pfam" id="PF05323">
    <property type="entry name" value="Pox_A21"/>
    <property type="match status" value="1"/>
</dbReference>
<reference evidence="12" key="1">
    <citation type="journal article" date="2009" name="J. Vet. Diagn. Invest.">
        <title>Characterization of Cervidpoxvirus isolates from Oregon, California, and eastern Canada.</title>
        <authorList>
            <person name="Moerdyk-Schauwecker M."/>
            <person name="Eide K."/>
            <person name="Bildfell R."/>
            <person name="Baker R.J."/>
            <person name="Black W."/>
            <person name="Graham D."/>
            <person name="Thompson K."/>
            <person name="Crawshaw G."/>
            <person name="Rohrmann G.F."/>
            <person name="Jin L."/>
        </authorList>
    </citation>
    <scope>NUCLEOTIDE SEQUENCE</scope>
</reference>
<evidence type="ECO:0000256" key="11">
    <source>
        <dbReference type="ARBA" id="ARBA00023296"/>
    </source>
</evidence>
<evidence type="ECO:0000256" key="10">
    <source>
        <dbReference type="ARBA" id="ARBA00023157"/>
    </source>
</evidence>
<keyword evidence="3" id="KW-1162">Viral penetration into host cytoplasm</keyword>
<sequence>MITLFLILCYFILIFNIIIPAISEKMRREYHAYTKYKNLKKDYICIEDRLFMYDFGITGIKANMAIDKMNNPLTCSRIKSVDKNRYLSCDSTNNNNILEFGRLCSKAYLDLFFTT</sequence>
<comment type="subcellular location">
    <subcellularLocation>
        <location evidence="1">Virion membrane</location>
        <topology evidence="1">Single-pass type III membrane protein</topology>
    </subcellularLocation>
</comment>
<keyword evidence="7" id="KW-0735">Signal-anchor</keyword>
<accession>C8YLU0</accession>
<dbReference type="GO" id="GO:0019031">
    <property type="term" value="C:viral envelope"/>
    <property type="evidence" value="ECO:0007669"/>
    <property type="project" value="UniProtKB-KW"/>
</dbReference>
<evidence type="ECO:0000256" key="5">
    <source>
        <dbReference type="ARBA" id="ARBA00022844"/>
    </source>
</evidence>
<dbReference type="InterPro" id="IPR007987">
    <property type="entry name" value="Poxvirus_A21"/>
</dbReference>
<dbReference type="GO" id="GO:0039663">
    <property type="term" value="P:membrane fusion involved in viral entry into host cell"/>
    <property type="evidence" value="ECO:0007669"/>
    <property type="project" value="UniProtKB-KW"/>
</dbReference>
<organism evidence="12">
    <name type="scientific">Cervidpoxvirus mule deer/California/1994</name>
    <dbReference type="NCBI Taxonomy" id="662863"/>
    <lineage>
        <taxon>Viruses</taxon>
        <taxon>Varidnaviria</taxon>
        <taxon>Bamfordvirae</taxon>
        <taxon>Nucleocytoviricota</taxon>
        <taxon>Pokkesviricetes</taxon>
        <taxon>Chitovirales</taxon>
        <taxon>Poxviridae</taxon>
        <taxon>Chordopoxvirinae</taxon>
        <taxon>Cervidpoxvirus</taxon>
    </lineage>
</organism>
<evidence type="ECO:0000256" key="6">
    <source>
        <dbReference type="ARBA" id="ARBA00022879"/>
    </source>
</evidence>
<evidence type="ECO:0000256" key="3">
    <source>
        <dbReference type="ARBA" id="ARBA00022595"/>
    </source>
</evidence>
<dbReference type="GO" id="GO:0055036">
    <property type="term" value="C:virion membrane"/>
    <property type="evidence" value="ECO:0007669"/>
    <property type="project" value="UniProtKB-SubCell"/>
</dbReference>
<keyword evidence="4" id="KW-0812">Transmembrane</keyword>
<keyword evidence="2" id="KW-1168">Fusion of virus membrane with host membrane</keyword>
<protein>
    <submittedName>
        <fullName evidence="12">A21</fullName>
    </submittedName>
</protein>
<evidence type="ECO:0000256" key="1">
    <source>
        <dbReference type="ARBA" id="ARBA00004462"/>
    </source>
</evidence>
<name>C8YLU0_9POXV</name>
<evidence type="ECO:0000256" key="9">
    <source>
        <dbReference type="ARBA" id="ARBA00023136"/>
    </source>
</evidence>
<evidence type="ECO:0000256" key="8">
    <source>
        <dbReference type="ARBA" id="ARBA00022989"/>
    </source>
</evidence>
<keyword evidence="11" id="KW-1160">Virus entry into host cell</keyword>
<dbReference type="EMBL" id="FJ590510">
    <property type="protein sequence ID" value="ACV82554.1"/>
    <property type="molecule type" value="Genomic_DNA"/>
</dbReference>
<keyword evidence="5" id="KW-0946">Virion</keyword>